<dbReference type="SUPFAM" id="SSF81324">
    <property type="entry name" value="Voltage-gated potassium channels"/>
    <property type="match status" value="1"/>
</dbReference>
<keyword evidence="4 12" id="KW-0812">Transmembrane</keyword>
<accession>A0ABU9TQR0</accession>
<keyword evidence="11" id="KW-0407">Ion channel</keyword>
<dbReference type="RefSeq" id="WP_067985474.1">
    <property type="nucleotide sequence ID" value="NZ_JBBMRA010000004.1"/>
</dbReference>
<feature type="domain" description="Ion transport" evidence="13">
    <location>
        <begin position="15"/>
        <end position="229"/>
    </location>
</feature>
<keyword evidence="15" id="KW-1185">Reference proteome</keyword>
<evidence type="ECO:0000313" key="14">
    <source>
        <dbReference type="EMBL" id="MEM5536054.1"/>
    </source>
</evidence>
<evidence type="ECO:0000256" key="5">
    <source>
        <dbReference type="ARBA" id="ARBA00022826"/>
    </source>
</evidence>
<keyword evidence="5" id="KW-0631">Potassium channel</keyword>
<feature type="transmembrane region" description="Helical" evidence="12">
    <location>
        <begin position="138"/>
        <end position="158"/>
    </location>
</feature>
<feature type="transmembrane region" description="Helical" evidence="12">
    <location>
        <begin position="46"/>
        <end position="65"/>
    </location>
</feature>
<comment type="caution">
    <text evidence="14">The sequence shown here is derived from an EMBL/GenBank/DDBJ whole genome shotgun (WGS) entry which is preliminary data.</text>
</comment>
<dbReference type="PANTHER" id="PTHR11537">
    <property type="entry name" value="VOLTAGE-GATED POTASSIUM CHANNEL"/>
    <property type="match status" value="1"/>
</dbReference>
<sequence length="232" mass="26516">MKVDKDDQRIFFDRPIVAWSITLLIIYSVICFSIDTLPNLDKSTTIFLHYSEIIIVSIFTVEYLYRLYLAENKTKFIFSFYGLIDLLAILPFYVATAIDLRTLRLMRLLRLARLLKLARYNQALLRFSKALFSVKEELIIFSIASLVLLYLSAVGIYHFENSAQPEVFRSIFDCLWWAVATLTTVGYGDIYPITIGGRIFTFVILMIGLGLIAVPTGIVASALSDVRKQPEN</sequence>
<keyword evidence="2" id="KW-0813">Transport</keyword>
<gene>
    <name evidence="14" type="ORF">WNY58_06580</name>
</gene>
<keyword evidence="3" id="KW-0633">Potassium transport</keyword>
<keyword evidence="6" id="KW-0851">Voltage-gated channel</keyword>
<evidence type="ECO:0000256" key="3">
    <source>
        <dbReference type="ARBA" id="ARBA00022538"/>
    </source>
</evidence>
<feature type="transmembrane region" description="Helical" evidence="12">
    <location>
        <begin position="170"/>
        <end position="187"/>
    </location>
</feature>
<feature type="transmembrane region" description="Helical" evidence="12">
    <location>
        <begin position="77"/>
        <end position="100"/>
    </location>
</feature>
<comment type="subcellular location">
    <subcellularLocation>
        <location evidence="1">Membrane</location>
        <topology evidence="1">Multi-pass membrane protein</topology>
    </subcellularLocation>
</comment>
<dbReference type="Gene3D" id="1.20.120.350">
    <property type="entry name" value="Voltage-gated potassium channels. Chain C"/>
    <property type="match status" value="1"/>
</dbReference>
<evidence type="ECO:0000256" key="8">
    <source>
        <dbReference type="ARBA" id="ARBA00022989"/>
    </source>
</evidence>
<evidence type="ECO:0000256" key="9">
    <source>
        <dbReference type="ARBA" id="ARBA00023065"/>
    </source>
</evidence>
<evidence type="ECO:0000256" key="1">
    <source>
        <dbReference type="ARBA" id="ARBA00004141"/>
    </source>
</evidence>
<protein>
    <submittedName>
        <fullName evidence="14">Ion transporter</fullName>
    </submittedName>
</protein>
<evidence type="ECO:0000256" key="2">
    <source>
        <dbReference type="ARBA" id="ARBA00022448"/>
    </source>
</evidence>
<name>A0ABU9TQR0_9GAMM</name>
<dbReference type="PRINTS" id="PR00169">
    <property type="entry name" value="KCHANNEL"/>
</dbReference>
<keyword evidence="7" id="KW-0630">Potassium</keyword>
<keyword evidence="8 12" id="KW-1133">Transmembrane helix</keyword>
<dbReference type="InterPro" id="IPR028325">
    <property type="entry name" value="VG_K_chnl"/>
</dbReference>
<evidence type="ECO:0000256" key="12">
    <source>
        <dbReference type="SAM" id="Phobius"/>
    </source>
</evidence>
<feature type="transmembrane region" description="Helical" evidence="12">
    <location>
        <begin position="16"/>
        <end position="34"/>
    </location>
</feature>
<feature type="transmembrane region" description="Helical" evidence="12">
    <location>
        <begin position="199"/>
        <end position="223"/>
    </location>
</feature>
<dbReference type="Gene3D" id="1.10.287.70">
    <property type="match status" value="1"/>
</dbReference>
<organism evidence="14 15">
    <name type="scientific">Neptuniibacter pectenicola</name>
    <dbReference type="NCBI Taxonomy" id="1806669"/>
    <lineage>
        <taxon>Bacteria</taxon>
        <taxon>Pseudomonadati</taxon>
        <taxon>Pseudomonadota</taxon>
        <taxon>Gammaproteobacteria</taxon>
        <taxon>Oceanospirillales</taxon>
        <taxon>Oceanospirillaceae</taxon>
        <taxon>Neptuniibacter</taxon>
    </lineage>
</organism>
<dbReference type="Proteomes" id="UP001449225">
    <property type="component" value="Unassembled WGS sequence"/>
</dbReference>
<proteinExistence type="predicted"/>
<evidence type="ECO:0000313" key="15">
    <source>
        <dbReference type="Proteomes" id="UP001449225"/>
    </source>
</evidence>
<dbReference type="Pfam" id="PF00520">
    <property type="entry name" value="Ion_trans"/>
    <property type="match status" value="1"/>
</dbReference>
<evidence type="ECO:0000256" key="10">
    <source>
        <dbReference type="ARBA" id="ARBA00023136"/>
    </source>
</evidence>
<dbReference type="PANTHER" id="PTHR11537:SF254">
    <property type="entry name" value="POTASSIUM VOLTAGE-GATED CHANNEL PROTEIN SHAB"/>
    <property type="match status" value="1"/>
</dbReference>
<dbReference type="EMBL" id="JBBMRA010000004">
    <property type="protein sequence ID" value="MEM5536054.1"/>
    <property type="molecule type" value="Genomic_DNA"/>
</dbReference>
<reference evidence="14 15" key="1">
    <citation type="submission" date="2024-03" db="EMBL/GenBank/DDBJ databases">
        <title>Community enrichment and isolation of bacterial strains for fucoidan degradation.</title>
        <authorList>
            <person name="Sichert A."/>
        </authorList>
    </citation>
    <scope>NUCLEOTIDE SEQUENCE [LARGE SCALE GENOMIC DNA]</scope>
    <source>
        <strain evidence="14 15">AS76</strain>
    </source>
</reference>
<dbReference type="InterPro" id="IPR027359">
    <property type="entry name" value="Volt_channel_dom_sf"/>
</dbReference>
<dbReference type="InterPro" id="IPR005821">
    <property type="entry name" value="Ion_trans_dom"/>
</dbReference>
<evidence type="ECO:0000256" key="6">
    <source>
        <dbReference type="ARBA" id="ARBA00022882"/>
    </source>
</evidence>
<keyword evidence="9" id="KW-0406">Ion transport</keyword>
<evidence type="ECO:0000256" key="4">
    <source>
        <dbReference type="ARBA" id="ARBA00022692"/>
    </source>
</evidence>
<keyword evidence="10 12" id="KW-0472">Membrane</keyword>
<evidence type="ECO:0000256" key="11">
    <source>
        <dbReference type="ARBA" id="ARBA00023303"/>
    </source>
</evidence>
<evidence type="ECO:0000256" key="7">
    <source>
        <dbReference type="ARBA" id="ARBA00022958"/>
    </source>
</evidence>
<evidence type="ECO:0000259" key="13">
    <source>
        <dbReference type="Pfam" id="PF00520"/>
    </source>
</evidence>